<evidence type="ECO:0000313" key="2">
    <source>
        <dbReference type="Proteomes" id="UP001060215"/>
    </source>
</evidence>
<dbReference type="EMBL" id="CM045758">
    <property type="protein sequence ID" value="KAI8031963.1"/>
    <property type="molecule type" value="Genomic_DNA"/>
</dbReference>
<organism evidence="1 2">
    <name type="scientific">Camellia lanceoleosa</name>
    <dbReference type="NCBI Taxonomy" id="1840588"/>
    <lineage>
        <taxon>Eukaryota</taxon>
        <taxon>Viridiplantae</taxon>
        <taxon>Streptophyta</taxon>
        <taxon>Embryophyta</taxon>
        <taxon>Tracheophyta</taxon>
        <taxon>Spermatophyta</taxon>
        <taxon>Magnoliopsida</taxon>
        <taxon>eudicotyledons</taxon>
        <taxon>Gunneridae</taxon>
        <taxon>Pentapetalae</taxon>
        <taxon>asterids</taxon>
        <taxon>Ericales</taxon>
        <taxon>Theaceae</taxon>
        <taxon>Camellia</taxon>
    </lineage>
</organism>
<sequence length="168" mass="18952">MVINHGIEQTVLEEALSAASEFFRLPKEEKKKLMSKDVKKPVRENMGKYAIEVRKFALKIMGSITESLGIGPTYLSTKLEEGMQVMAVNCYLLLVPEIKGALQVHLGDHFEVLSNGMYRSVVHRATLQRDTTRYSIASLHSLGMDEKMEIAKELMDQGLPKGYRESSF</sequence>
<accession>A0ACC0J3H3</accession>
<evidence type="ECO:0000313" key="1">
    <source>
        <dbReference type="EMBL" id="KAI8031963.1"/>
    </source>
</evidence>
<keyword evidence="2" id="KW-1185">Reference proteome</keyword>
<gene>
    <name evidence="1" type="ORF">LOK49_LG01G01186</name>
</gene>
<name>A0ACC0J3H3_9ERIC</name>
<reference evidence="1 2" key="1">
    <citation type="journal article" date="2022" name="Plant J.">
        <title>Chromosome-level genome of Camellia lanceoleosa provides a valuable resource for understanding genome evolution and self-incompatibility.</title>
        <authorList>
            <person name="Gong W."/>
            <person name="Xiao S."/>
            <person name="Wang L."/>
            <person name="Liao Z."/>
            <person name="Chang Y."/>
            <person name="Mo W."/>
            <person name="Hu G."/>
            <person name="Li W."/>
            <person name="Zhao G."/>
            <person name="Zhu H."/>
            <person name="Hu X."/>
            <person name="Ji K."/>
            <person name="Xiang X."/>
            <person name="Song Q."/>
            <person name="Yuan D."/>
            <person name="Jin S."/>
            <person name="Zhang L."/>
        </authorList>
    </citation>
    <scope>NUCLEOTIDE SEQUENCE [LARGE SCALE GENOMIC DNA]</scope>
    <source>
        <strain evidence="1">SQ_2022a</strain>
    </source>
</reference>
<dbReference type="Proteomes" id="UP001060215">
    <property type="component" value="Chromosome 1"/>
</dbReference>
<proteinExistence type="predicted"/>
<protein>
    <submittedName>
        <fullName evidence="1">Flavanone 3-dioxygenase 3</fullName>
    </submittedName>
</protein>
<comment type="caution">
    <text evidence="1">The sequence shown here is derived from an EMBL/GenBank/DDBJ whole genome shotgun (WGS) entry which is preliminary data.</text>
</comment>